<dbReference type="InterPro" id="IPR000504">
    <property type="entry name" value="RRM_dom"/>
</dbReference>
<evidence type="ECO:0000259" key="4">
    <source>
        <dbReference type="PROSITE" id="PS50102"/>
    </source>
</evidence>
<reference evidence="5" key="1">
    <citation type="submission" date="2021-01" db="UniProtKB">
        <authorList>
            <consortium name="EnsemblMetazoa"/>
        </authorList>
    </citation>
    <scope>IDENTIFICATION</scope>
</reference>
<dbReference type="OMA" id="NEFGPIK"/>
<keyword evidence="6" id="KW-1185">Reference proteome</keyword>
<feature type="compositionally biased region" description="Basic residues" evidence="3">
    <location>
        <begin position="23"/>
        <end position="33"/>
    </location>
</feature>
<dbReference type="RefSeq" id="XP_022650619.1">
    <property type="nucleotide sequence ID" value="XM_022794884.1"/>
</dbReference>
<dbReference type="SUPFAM" id="SSF54928">
    <property type="entry name" value="RNA-binding domain, RBD"/>
    <property type="match status" value="1"/>
</dbReference>
<dbReference type="PANTHER" id="PTHR19965">
    <property type="entry name" value="RNA AND EXPORT FACTOR BINDING PROTEIN"/>
    <property type="match status" value="1"/>
</dbReference>
<dbReference type="KEGG" id="vde:111245901"/>
<feature type="region of interest" description="Disordered" evidence="3">
    <location>
        <begin position="17"/>
        <end position="114"/>
    </location>
</feature>
<dbReference type="InterPro" id="IPR012677">
    <property type="entry name" value="Nucleotide-bd_a/b_plait_sf"/>
</dbReference>
<feature type="compositionally biased region" description="Low complexity" evidence="3">
    <location>
        <begin position="223"/>
        <end position="233"/>
    </location>
</feature>
<dbReference type="SMART" id="SM00360">
    <property type="entry name" value="RRM"/>
    <property type="match status" value="1"/>
</dbReference>
<dbReference type="PROSITE" id="PS50102">
    <property type="entry name" value="RRM"/>
    <property type="match status" value="1"/>
</dbReference>
<feature type="region of interest" description="Disordered" evidence="3">
    <location>
        <begin position="191"/>
        <end position="277"/>
    </location>
</feature>
<keyword evidence="1 2" id="KW-0694">RNA-binding</keyword>
<organism evidence="5 6">
    <name type="scientific">Varroa destructor</name>
    <name type="common">Honeybee mite</name>
    <dbReference type="NCBI Taxonomy" id="109461"/>
    <lineage>
        <taxon>Eukaryota</taxon>
        <taxon>Metazoa</taxon>
        <taxon>Ecdysozoa</taxon>
        <taxon>Arthropoda</taxon>
        <taxon>Chelicerata</taxon>
        <taxon>Arachnida</taxon>
        <taxon>Acari</taxon>
        <taxon>Parasitiformes</taxon>
        <taxon>Mesostigmata</taxon>
        <taxon>Gamasina</taxon>
        <taxon>Dermanyssoidea</taxon>
        <taxon>Varroidae</taxon>
        <taxon>Varroa</taxon>
    </lineage>
</organism>
<evidence type="ECO:0000256" key="1">
    <source>
        <dbReference type="ARBA" id="ARBA00022884"/>
    </source>
</evidence>
<evidence type="ECO:0000256" key="2">
    <source>
        <dbReference type="PROSITE-ProRule" id="PRU00176"/>
    </source>
</evidence>
<dbReference type="FunCoup" id="A0A7M7JEP0">
    <property type="interactions" value="1692"/>
</dbReference>
<sequence length="277" mass="28830">MAEKVDMSLDDIIKANRAAFRTGRGRGGFRGRGGRGAGRGGPRGSGGRPAPRKSGFSNSPRKPGFSGGAGRKFPRGPVGKGTSGDRWQHDKFQYRGAGANNNGVGGGPGARDQSSKLTISNLDYGVSDADIKELFTEFGPLKKAAVHYDRSGRSLGTADVIFERRSDALRAMKQYNDVPLDGRPMKIELVGDKPSAGGGAVGGGRVLAGRIGKKPRGGGSSFRGQGNEGANRRAGGGGKQQSGRGNTRGGRKVPAKTPTKEELDAELDAYVSKMDTA</sequence>
<dbReference type="CTD" id="44029"/>
<dbReference type="InterPro" id="IPR025715">
    <property type="entry name" value="FoP_C"/>
</dbReference>
<proteinExistence type="predicted"/>
<evidence type="ECO:0000313" key="5">
    <source>
        <dbReference type="EnsemblMetazoa" id="XP_022650619"/>
    </source>
</evidence>
<protein>
    <recommendedName>
        <fullName evidence="4">RRM domain-containing protein</fullName>
    </recommendedName>
</protein>
<dbReference type="PANTHER" id="PTHR19965:SF82">
    <property type="entry name" value="THO COMPLEX SUBUNIT 4"/>
    <property type="match status" value="1"/>
</dbReference>
<dbReference type="EnsemblMetazoa" id="XM_022794884">
    <property type="protein sequence ID" value="XP_022650619"/>
    <property type="gene ID" value="LOC111245901"/>
</dbReference>
<dbReference type="OrthoDB" id="1049195at2759"/>
<dbReference type="GeneID" id="111245901"/>
<name>A0A7M7JEP0_VARDE</name>
<dbReference type="InterPro" id="IPR051229">
    <property type="entry name" value="ALYREF_mRNA_export"/>
</dbReference>
<feature type="compositionally biased region" description="Gly residues" evidence="3">
    <location>
        <begin position="34"/>
        <end position="47"/>
    </location>
</feature>
<dbReference type="GO" id="GO:0005634">
    <property type="term" value="C:nucleus"/>
    <property type="evidence" value="ECO:0007669"/>
    <property type="project" value="TreeGrafter"/>
</dbReference>
<dbReference type="InParanoid" id="A0A7M7JEP0"/>
<dbReference type="Proteomes" id="UP000594260">
    <property type="component" value="Unplaced"/>
</dbReference>
<evidence type="ECO:0000256" key="3">
    <source>
        <dbReference type="SAM" id="MobiDB-lite"/>
    </source>
</evidence>
<evidence type="ECO:0000313" key="6">
    <source>
        <dbReference type="Proteomes" id="UP000594260"/>
    </source>
</evidence>
<accession>A0A7M7JEP0</accession>
<feature type="domain" description="RRM" evidence="4">
    <location>
        <begin position="115"/>
        <end position="192"/>
    </location>
</feature>
<dbReference type="SMART" id="SM01218">
    <property type="entry name" value="FoP_duplication"/>
    <property type="match status" value="1"/>
</dbReference>
<dbReference type="Pfam" id="PF00076">
    <property type="entry name" value="RRM_1"/>
    <property type="match status" value="1"/>
</dbReference>
<dbReference type="GO" id="GO:0003729">
    <property type="term" value="F:mRNA binding"/>
    <property type="evidence" value="ECO:0007669"/>
    <property type="project" value="TreeGrafter"/>
</dbReference>
<dbReference type="AlphaFoldDB" id="A0A7M7JEP0"/>
<dbReference type="Gene3D" id="3.30.70.330">
    <property type="match status" value="1"/>
</dbReference>
<dbReference type="InterPro" id="IPR035979">
    <property type="entry name" value="RBD_domain_sf"/>
</dbReference>
<dbReference type="GO" id="GO:0006406">
    <property type="term" value="P:mRNA export from nucleus"/>
    <property type="evidence" value="ECO:0007669"/>
    <property type="project" value="TreeGrafter"/>
</dbReference>
<dbReference type="Pfam" id="PF13865">
    <property type="entry name" value="FoP_duplication"/>
    <property type="match status" value="1"/>
</dbReference>
<dbReference type="CDD" id="cd12680">
    <property type="entry name" value="RRM_THOC4"/>
    <property type="match status" value="1"/>
</dbReference>
<feature type="compositionally biased region" description="Gly residues" evidence="3">
    <location>
        <begin position="196"/>
        <end position="206"/>
    </location>
</feature>